<dbReference type="InterPro" id="IPR050952">
    <property type="entry name" value="TRIM-NHL_E3_ligases"/>
</dbReference>
<dbReference type="EMBL" id="CAJNOQ010009177">
    <property type="protein sequence ID" value="CAF1217592.1"/>
    <property type="molecule type" value="Genomic_DNA"/>
</dbReference>
<organism evidence="4 7">
    <name type="scientific">Didymodactylos carnosus</name>
    <dbReference type="NCBI Taxonomy" id="1234261"/>
    <lineage>
        <taxon>Eukaryota</taxon>
        <taxon>Metazoa</taxon>
        <taxon>Spiralia</taxon>
        <taxon>Gnathifera</taxon>
        <taxon>Rotifera</taxon>
        <taxon>Eurotatoria</taxon>
        <taxon>Bdelloidea</taxon>
        <taxon>Philodinida</taxon>
        <taxon>Philodinidae</taxon>
        <taxon>Didymodactylos</taxon>
    </lineage>
</organism>
<dbReference type="InterPro" id="IPR001258">
    <property type="entry name" value="NHL_repeat"/>
</dbReference>
<dbReference type="Proteomes" id="UP000682733">
    <property type="component" value="Unassembled WGS sequence"/>
</dbReference>
<dbReference type="EMBL" id="CAJOBC010009177">
    <property type="protein sequence ID" value="CAF3981169.1"/>
    <property type="molecule type" value="Genomic_DNA"/>
</dbReference>
<feature type="repeat" description="NHL" evidence="2">
    <location>
        <begin position="136"/>
        <end position="167"/>
    </location>
</feature>
<comment type="caution">
    <text evidence="4">The sequence shown here is derived from an EMBL/GenBank/DDBJ whole genome shotgun (WGS) entry which is preliminary data.</text>
</comment>
<name>A0A814XP35_9BILA</name>
<dbReference type="Proteomes" id="UP000663829">
    <property type="component" value="Unassembled WGS sequence"/>
</dbReference>
<dbReference type="Proteomes" id="UP000681722">
    <property type="component" value="Unassembled WGS sequence"/>
</dbReference>
<evidence type="ECO:0008006" key="8">
    <source>
        <dbReference type="Google" id="ProtNLM"/>
    </source>
</evidence>
<keyword evidence="1" id="KW-0677">Repeat</keyword>
<dbReference type="GO" id="GO:0008270">
    <property type="term" value="F:zinc ion binding"/>
    <property type="evidence" value="ECO:0007669"/>
    <property type="project" value="UniProtKB-KW"/>
</dbReference>
<dbReference type="PROSITE" id="PS51125">
    <property type="entry name" value="NHL"/>
    <property type="match status" value="2"/>
</dbReference>
<keyword evidence="7" id="KW-1185">Reference proteome</keyword>
<sequence length="398" mass="43550">MIREPYRLLQDLQIETYFQNNPDRTRHFLQSFFATISQLNAIGIIHNDEHSENLFYNSDMVDEEEAAVLFVDFAQSSVQSYNGADLDRIPNIPATILSVLEQCSTPCATAFESLSRWNQTGIVVAGNGTAGSDLFQLNVPWSLFIDSADNLYIADSFNHRIVKYPPGGGGTYSIVAGLTGSPGTNASQLNYPRSVAVDSNQNIWIADASNTRIQYFPSGSHVGTRVAGTGAYGVTSSAFGYMYALALDTVHNLLYICDYANSRVLIWDSTGSWNSSSSIINITKPLSVKVDMARGMTYIVNYVNSLVYAFPFGSTVGTALVASGFTIAYNIGLDKRGNLFAATLTADTVQMFCLNTGNITGVPVMSNFTGAWDVAFDSNYNMYVLDQTNNRVLKFNQL</sequence>
<evidence type="ECO:0000256" key="1">
    <source>
        <dbReference type="ARBA" id="ARBA00022737"/>
    </source>
</evidence>
<protein>
    <recommendedName>
        <fullName evidence="8">NHL repeat containing protein</fullName>
    </recommendedName>
</protein>
<dbReference type="Gene3D" id="1.10.510.10">
    <property type="entry name" value="Transferase(Phosphotransferase) domain 1"/>
    <property type="match status" value="1"/>
</dbReference>
<dbReference type="OrthoDB" id="342730at2759"/>
<evidence type="ECO:0000313" key="3">
    <source>
        <dbReference type="EMBL" id="CAF1095736.1"/>
    </source>
</evidence>
<evidence type="ECO:0000313" key="7">
    <source>
        <dbReference type="Proteomes" id="UP000663829"/>
    </source>
</evidence>
<proteinExistence type="predicted"/>
<dbReference type="PANTHER" id="PTHR24104">
    <property type="entry name" value="E3 UBIQUITIN-PROTEIN LIGASE NHLRC1-RELATED"/>
    <property type="match status" value="1"/>
</dbReference>
<evidence type="ECO:0000313" key="5">
    <source>
        <dbReference type="EMBL" id="CAF3857149.1"/>
    </source>
</evidence>
<reference evidence="4" key="1">
    <citation type="submission" date="2021-02" db="EMBL/GenBank/DDBJ databases">
        <authorList>
            <person name="Nowell W R."/>
        </authorList>
    </citation>
    <scope>NUCLEOTIDE SEQUENCE</scope>
</reference>
<dbReference type="Proteomes" id="UP000677228">
    <property type="component" value="Unassembled WGS sequence"/>
</dbReference>
<dbReference type="InterPro" id="IPR011042">
    <property type="entry name" value="6-blade_b-propeller_TolB-like"/>
</dbReference>
<gene>
    <name evidence="4" type="ORF">GPM918_LOCUS24527</name>
    <name evidence="3" type="ORF">OVA965_LOCUS19041</name>
    <name evidence="6" type="ORF">SRO942_LOCUS24523</name>
    <name evidence="5" type="ORF">TMI583_LOCUS19054</name>
</gene>
<dbReference type="Gene3D" id="2.120.10.30">
    <property type="entry name" value="TolB, C-terminal domain"/>
    <property type="match status" value="2"/>
</dbReference>
<evidence type="ECO:0000313" key="4">
    <source>
        <dbReference type="EMBL" id="CAF1217592.1"/>
    </source>
</evidence>
<dbReference type="CDD" id="cd05819">
    <property type="entry name" value="NHL"/>
    <property type="match status" value="1"/>
</dbReference>
<dbReference type="EMBL" id="CAJNOK010009671">
    <property type="protein sequence ID" value="CAF1095736.1"/>
    <property type="molecule type" value="Genomic_DNA"/>
</dbReference>
<accession>A0A814XP35</accession>
<feature type="repeat" description="NHL" evidence="2">
    <location>
        <begin position="180"/>
        <end position="219"/>
    </location>
</feature>
<dbReference type="EMBL" id="CAJOBA010009689">
    <property type="protein sequence ID" value="CAF3857149.1"/>
    <property type="molecule type" value="Genomic_DNA"/>
</dbReference>
<dbReference type="Pfam" id="PF01436">
    <property type="entry name" value="NHL"/>
    <property type="match status" value="1"/>
</dbReference>
<dbReference type="AlphaFoldDB" id="A0A814XP35"/>
<evidence type="ECO:0000256" key="2">
    <source>
        <dbReference type="PROSITE-ProRule" id="PRU00504"/>
    </source>
</evidence>
<dbReference type="PANTHER" id="PTHR24104:SF25">
    <property type="entry name" value="PROTEIN LIN-41"/>
    <property type="match status" value="1"/>
</dbReference>
<dbReference type="SUPFAM" id="SSF101898">
    <property type="entry name" value="NHL repeat"/>
    <property type="match status" value="1"/>
</dbReference>
<evidence type="ECO:0000313" key="6">
    <source>
        <dbReference type="EMBL" id="CAF3981169.1"/>
    </source>
</evidence>